<dbReference type="Proteomes" id="UP001370490">
    <property type="component" value="Unassembled WGS sequence"/>
</dbReference>
<organism evidence="3 4">
    <name type="scientific">Dillenia turbinata</name>
    <dbReference type="NCBI Taxonomy" id="194707"/>
    <lineage>
        <taxon>Eukaryota</taxon>
        <taxon>Viridiplantae</taxon>
        <taxon>Streptophyta</taxon>
        <taxon>Embryophyta</taxon>
        <taxon>Tracheophyta</taxon>
        <taxon>Spermatophyta</taxon>
        <taxon>Magnoliopsida</taxon>
        <taxon>eudicotyledons</taxon>
        <taxon>Gunneridae</taxon>
        <taxon>Pentapetalae</taxon>
        <taxon>Dilleniales</taxon>
        <taxon>Dilleniaceae</taxon>
        <taxon>Dillenia</taxon>
    </lineage>
</organism>
<protein>
    <submittedName>
        <fullName evidence="3">Small auxin-up RNA</fullName>
    </submittedName>
</protein>
<reference evidence="3 4" key="1">
    <citation type="submission" date="2023-12" db="EMBL/GenBank/DDBJ databases">
        <title>A high-quality genome assembly for Dillenia turbinata (Dilleniales).</title>
        <authorList>
            <person name="Chanderbali A."/>
        </authorList>
    </citation>
    <scope>NUCLEOTIDE SEQUENCE [LARGE SCALE GENOMIC DNA]</scope>
    <source>
        <strain evidence="3">LSX21</strain>
        <tissue evidence="3">Leaf</tissue>
    </source>
</reference>
<dbReference type="InterPro" id="IPR003676">
    <property type="entry name" value="SAUR_fam"/>
</dbReference>
<comment type="caution">
    <text evidence="3">The sequence shown here is derived from an EMBL/GenBank/DDBJ whole genome shotgun (WGS) entry which is preliminary data.</text>
</comment>
<sequence>MDVTKAKEKKGLISKTWERCRSFSRGKSPSKTLSSMKKSKSWPRGVVASSKKEGSDKHARKRDVPDGCFTVYVGPQKQRFVIKTEYLNHPLFIMLLEEAESEYGFSSEGPLALPCNVDFFYKVLVEMDCCDADVPPLRCGFPKSPSSYRLLSHSRMVALNQF</sequence>
<keyword evidence="4" id="KW-1185">Reference proteome</keyword>
<dbReference type="PANTHER" id="PTHR31374:SF118">
    <property type="entry name" value="OS01G0924966 PROTEIN"/>
    <property type="match status" value="1"/>
</dbReference>
<dbReference type="AlphaFoldDB" id="A0AAN8VAV3"/>
<proteinExistence type="inferred from homology"/>
<feature type="compositionally biased region" description="Low complexity" evidence="2">
    <location>
        <begin position="27"/>
        <end position="36"/>
    </location>
</feature>
<dbReference type="Pfam" id="PF02519">
    <property type="entry name" value="Auxin_inducible"/>
    <property type="match status" value="1"/>
</dbReference>
<evidence type="ECO:0000313" key="4">
    <source>
        <dbReference type="Proteomes" id="UP001370490"/>
    </source>
</evidence>
<dbReference type="EMBL" id="JBAMMX010000011">
    <property type="protein sequence ID" value="KAK6930775.1"/>
    <property type="molecule type" value="Genomic_DNA"/>
</dbReference>
<feature type="compositionally biased region" description="Basic and acidic residues" evidence="2">
    <location>
        <begin position="50"/>
        <end position="63"/>
    </location>
</feature>
<name>A0AAN8VAV3_9MAGN</name>
<dbReference type="GO" id="GO:0009733">
    <property type="term" value="P:response to auxin"/>
    <property type="evidence" value="ECO:0007669"/>
    <property type="project" value="InterPro"/>
</dbReference>
<evidence type="ECO:0000256" key="2">
    <source>
        <dbReference type="SAM" id="MobiDB-lite"/>
    </source>
</evidence>
<dbReference type="PANTHER" id="PTHR31374">
    <property type="entry name" value="AUXIN-INDUCED PROTEIN-LIKE-RELATED"/>
    <property type="match status" value="1"/>
</dbReference>
<evidence type="ECO:0000313" key="3">
    <source>
        <dbReference type="EMBL" id="KAK6930775.1"/>
    </source>
</evidence>
<comment type="similarity">
    <text evidence="1">Belongs to the ARG7 family.</text>
</comment>
<gene>
    <name evidence="3" type="ORF">RJ641_002568</name>
</gene>
<accession>A0AAN8VAV3</accession>
<feature type="region of interest" description="Disordered" evidence="2">
    <location>
        <begin position="23"/>
        <end position="63"/>
    </location>
</feature>
<evidence type="ECO:0000256" key="1">
    <source>
        <dbReference type="ARBA" id="ARBA00006974"/>
    </source>
</evidence>